<feature type="non-terminal residue" evidence="2">
    <location>
        <position position="99"/>
    </location>
</feature>
<feature type="chain" id="PRO_5001591236" evidence="1">
    <location>
        <begin position="22"/>
        <end position="99"/>
    </location>
</feature>
<proteinExistence type="predicted"/>
<evidence type="ECO:0000313" key="2">
    <source>
        <dbReference type="EMBL" id="CDO61660.1"/>
    </source>
</evidence>
<name>A0A060RQH7_PLARE</name>
<evidence type="ECO:0000313" key="3">
    <source>
        <dbReference type="Proteomes" id="UP000027581"/>
    </source>
</evidence>
<sequence length="99" mass="12019">MKVYYLKMLLFTFLINTLVLAHYENFVNNYYNVSLIQNNVKSTRIKSRLLAQTQRHNPHYHNDPELKEIIDKMNEEAIKKYQQTHDPYKQLKEVVHVRI</sequence>
<gene>
    <name evidence="2" type="ORF">PRCDC_0029600</name>
</gene>
<keyword evidence="1" id="KW-0732">Signal</keyword>
<dbReference type="Pfam" id="PF17410">
    <property type="entry name" value="Stevor"/>
    <property type="match status" value="1"/>
</dbReference>
<protein>
    <submittedName>
        <fullName evidence="2">Stevor</fullName>
    </submittedName>
</protein>
<reference evidence="2" key="2">
    <citation type="submission" date="2014-05" db="EMBL/GenBank/DDBJ databases">
        <title>The genome sequences of chimpanzee malaria parasites reveal the path to human adaptation.</title>
        <authorList>
            <person name="Otto T.D."/>
            <person name="Rayner J.C."/>
            <person name="Boehme U."/>
            <person name="Pain A."/>
            <person name="Spottiswoode N."/>
            <person name="Sanders M."/>
            <person name="Quail M."/>
            <person name="Ollomo B."/>
            <person name="Renaud F."/>
            <person name="Thomas A.W."/>
            <person name="Prugnolle F."/>
            <person name="Conway D.J."/>
            <person name="Newbold C."/>
            <person name="Berriman M."/>
        </authorList>
    </citation>
    <scope>NUCLEOTIDE SEQUENCE [LARGE SCALE GENOMIC DNA]</scope>
    <source>
        <strain evidence="2">CDC</strain>
    </source>
</reference>
<feature type="signal peptide" evidence="1">
    <location>
        <begin position="1"/>
        <end position="21"/>
    </location>
</feature>
<keyword evidence="3" id="KW-1185">Reference proteome</keyword>
<dbReference type="AlphaFoldDB" id="A0A060RQH7"/>
<evidence type="ECO:0000256" key="1">
    <source>
        <dbReference type="SAM" id="SignalP"/>
    </source>
</evidence>
<dbReference type="InterPro" id="IPR006374">
    <property type="entry name" value="VSA_Stevor"/>
</dbReference>
<dbReference type="Proteomes" id="UP000027581">
    <property type="component" value="Unassembled WGS sequence"/>
</dbReference>
<reference evidence="2" key="1">
    <citation type="submission" date="2014-01" db="EMBL/GenBank/DDBJ databases">
        <authorList>
            <person name="Aslett M."/>
        </authorList>
    </citation>
    <scope>NUCLEOTIDE SEQUENCE</scope>
    <source>
        <strain evidence="2">CDC</strain>
    </source>
</reference>
<organism evidence="2 3">
    <name type="scientific">Plasmodium reichenowi</name>
    <dbReference type="NCBI Taxonomy" id="5854"/>
    <lineage>
        <taxon>Eukaryota</taxon>
        <taxon>Sar</taxon>
        <taxon>Alveolata</taxon>
        <taxon>Apicomplexa</taxon>
        <taxon>Aconoidasida</taxon>
        <taxon>Haemosporida</taxon>
        <taxon>Plasmodiidae</taxon>
        <taxon>Plasmodium</taxon>
        <taxon>Plasmodium (Laverania)</taxon>
    </lineage>
</organism>
<dbReference type="EMBL" id="HG810460">
    <property type="protein sequence ID" value="CDO61660.1"/>
    <property type="molecule type" value="Genomic_DNA"/>
</dbReference>
<accession>A0A060RQH7</accession>
<dbReference type="VEuPathDB" id="PlasmoDB:PRCDC_0029600"/>